<dbReference type="Pfam" id="PF14326">
    <property type="entry name" value="DUF4384"/>
    <property type="match status" value="1"/>
</dbReference>
<protein>
    <submittedName>
        <fullName evidence="4">PEGA domain protein</fullName>
    </submittedName>
</protein>
<accession>D7BGQ2</accession>
<feature type="domain" description="DUF4384" evidence="3">
    <location>
        <begin position="53"/>
        <end position="132"/>
    </location>
</feature>
<evidence type="ECO:0000313" key="5">
    <source>
        <dbReference type="Proteomes" id="UP000001916"/>
    </source>
</evidence>
<dbReference type="eggNOG" id="COG3895">
    <property type="taxonomic scope" value="Bacteria"/>
</dbReference>
<dbReference type="STRING" id="526227.Mesil_0111"/>
<gene>
    <name evidence="4" type="ordered locus">Mesil_0111</name>
</gene>
<dbReference type="SUPFAM" id="SSF141488">
    <property type="entry name" value="YdhA-like"/>
    <property type="match status" value="1"/>
</dbReference>
<dbReference type="Pfam" id="PF08308">
    <property type="entry name" value="PEGA"/>
    <property type="match status" value="2"/>
</dbReference>
<feature type="chain" id="PRO_5003092996" evidence="1">
    <location>
        <begin position="17"/>
        <end position="416"/>
    </location>
</feature>
<sequence>MRKALALLLTCLTAFAAAQVRPQSIIVNPTPPADLQVRVWVDRDPTGQGNPVYDFGDPIYVSVTVTQDAYVYLFSVRATGEIVGILPNAFDQDNFLRAGEVRTYPPAGAQYSFTVAPPAGQDRVLAVASRRPLDISEIVDIQTGQARIQGVQNLARALSIVVTPVPRQDWVTDEAYFIAGQLPPPPTATLSVDSNPRGATVRLGGQVVGNTPLTLTINAEPTTVEVFRAGYPTYRTNINPRVGEQVRVYADLQALLVSRIVVDSNVRGAQVYIDGRLVGNVPVNVTATPGNRVVEVRAGGYTTFRTTVNLRPGETVRVYATLRAVTPPPQPNPPVIVPNPPGLNGSFTYFCKGGRLSVTYSGSQVRIFYDGAFRLLNLVQSSDGRYVYSGGPYRWEAQGQQGTLYVNGQLADTCNR</sequence>
<dbReference type="InterPro" id="IPR036328">
    <property type="entry name" value="MliC_sf"/>
</dbReference>
<organism evidence="4 5">
    <name type="scientific">Allomeiothermus silvanus (strain ATCC 700542 / DSM 9946 / NBRC 106475 / NCIMB 13440 / VI-R2)</name>
    <name type="common">Thermus silvanus</name>
    <dbReference type="NCBI Taxonomy" id="526227"/>
    <lineage>
        <taxon>Bacteria</taxon>
        <taxon>Thermotogati</taxon>
        <taxon>Deinococcota</taxon>
        <taxon>Deinococci</taxon>
        <taxon>Thermales</taxon>
        <taxon>Thermaceae</taxon>
        <taxon>Allomeiothermus</taxon>
    </lineage>
</organism>
<evidence type="ECO:0000259" key="3">
    <source>
        <dbReference type="Pfam" id="PF14326"/>
    </source>
</evidence>
<dbReference type="PANTHER" id="PTHR36194">
    <property type="entry name" value="S-LAYER-LIKE PROTEIN"/>
    <property type="match status" value="1"/>
</dbReference>
<name>D7BGQ2_ALLS1</name>
<proteinExistence type="predicted"/>
<evidence type="ECO:0000313" key="4">
    <source>
        <dbReference type="EMBL" id="ADH62056.1"/>
    </source>
</evidence>
<keyword evidence="5" id="KW-1185">Reference proteome</keyword>
<feature type="domain" description="PEGA" evidence="2">
    <location>
        <begin position="188"/>
        <end position="253"/>
    </location>
</feature>
<dbReference type="HOGENOM" id="CLU_660238_0_0_0"/>
<dbReference type="RefSeq" id="WP_013156664.1">
    <property type="nucleotide sequence ID" value="NC_014212.1"/>
</dbReference>
<evidence type="ECO:0000259" key="2">
    <source>
        <dbReference type="Pfam" id="PF08308"/>
    </source>
</evidence>
<evidence type="ECO:0000256" key="1">
    <source>
        <dbReference type="SAM" id="SignalP"/>
    </source>
</evidence>
<dbReference type="Gene3D" id="2.40.128.200">
    <property type="match status" value="1"/>
</dbReference>
<dbReference type="EMBL" id="CP002042">
    <property type="protein sequence ID" value="ADH62056.1"/>
    <property type="molecule type" value="Genomic_DNA"/>
</dbReference>
<keyword evidence="1" id="KW-0732">Signal</keyword>
<dbReference type="AlphaFoldDB" id="D7BGQ2"/>
<dbReference type="InterPro" id="IPR013229">
    <property type="entry name" value="PEGA"/>
</dbReference>
<dbReference type="OrthoDB" id="5483179at2"/>
<feature type="signal peptide" evidence="1">
    <location>
        <begin position="1"/>
        <end position="16"/>
    </location>
</feature>
<feature type="domain" description="PEGA" evidence="2">
    <location>
        <begin position="259"/>
        <end position="323"/>
    </location>
</feature>
<dbReference type="PANTHER" id="PTHR36194:SF1">
    <property type="entry name" value="S-LAYER-LIKE PROTEIN"/>
    <property type="match status" value="1"/>
</dbReference>
<dbReference type="InterPro" id="IPR025493">
    <property type="entry name" value="DUF4384"/>
</dbReference>
<dbReference type="KEGG" id="msv:Mesil_0111"/>
<reference evidence="4 5" key="1">
    <citation type="journal article" date="2010" name="Stand. Genomic Sci.">
        <title>Complete genome sequence of Meiothermus silvanus type strain (VI-R2).</title>
        <authorList>
            <person name="Sikorski J."/>
            <person name="Tindall B.J."/>
            <person name="Lowry S."/>
            <person name="Lucas S."/>
            <person name="Nolan M."/>
            <person name="Copeland A."/>
            <person name="Glavina Del Rio T."/>
            <person name="Tice H."/>
            <person name="Cheng J.F."/>
            <person name="Han C."/>
            <person name="Pitluck S."/>
            <person name="Liolios K."/>
            <person name="Ivanova N."/>
            <person name="Mavromatis K."/>
            <person name="Mikhailova N."/>
            <person name="Pati A."/>
            <person name="Goodwin L."/>
            <person name="Chen A."/>
            <person name="Palaniappan K."/>
            <person name="Land M."/>
            <person name="Hauser L."/>
            <person name="Chang Y.J."/>
            <person name="Jeffries C.D."/>
            <person name="Rohde M."/>
            <person name="Goker M."/>
            <person name="Woyke T."/>
            <person name="Bristow J."/>
            <person name="Eisen J.A."/>
            <person name="Markowitz V."/>
            <person name="Hugenholtz P."/>
            <person name="Kyrpides N.C."/>
            <person name="Klenk H.P."/>
            <person name="Lapidus A."/>
        </authorList>
    </citation>
    <scope>NUCLEOTIDE SEQUENCE [LARGE SCALE GENOMIC DNA]</scope>
    <source>
        <strain evidence="5">ATCC 700542 / DSM 9946 / VI-R2</strain>
    </source>
</reference>
<dbReference type="Proteomes" id="UP000001916">
    <property type="component" value="Chromosome"/>
</dbReference>